<accession>A0AA36H574</accession>
<name>A0AA36H574_CYLNA</name>
<protein>
    <submittedName>
        <fullName evidence="2">Uncharacterized protein</fullName>
    </submittedName>
</protein>
<dbReference type="Proteomes" id="UP001176961">
    <property type="component" value="Unassembled WGS sequence"/>
</dbReference>
<dbReference type="EMBL" id="CATQJL010000305">
    <property type="protein sequence ID" value="CAJ0604172.1"/>
    <property type="molecule type" value="Genomic_DNA"/>
</dbReference>
<evidence type="ECO:0000313" key="2">
    <source>
        <dbReference type="EMBL" id="CAJ0604172.1"/>
    </source>
</evidence>
<reference evidence="2" key="1">
    <citation type="submission" date="2023-07" db="EMBL/GenBank/DDBJ databases">
        <authorList>
            <consortium name="CYATHOMIX"/>
        </authorList>
    </citation>
    <scope>NUCLEOTIDE SEQUENCE</scope>
    <source>
        <strain evidence="2">N/A</strain>
    </source>
</reference>
<evidence type="ECO:0000256" key="1">
    <source>
        <dbReference type="SAM" id="MobiDB-lite"/>
    </source>
</evidence>
<feature type="compositionally biased region" description="Basic and acidic residues" evidence="1">
    <location>
        <begin position="142"/>
        <end position="151"/>
    </location>
</feature>
<keyword evidence="3" id="KW-1185">Reference proteome</keyword>
<comment type="caution">
    <text evidence="2">The sequence shown here is derived from an EMBL/GenBank/DDBJ whole genome shotgun (WGS) entry which is preliminary data.</text>
</comment>
<sequence length="246" mass="28362">MNHVNNSVDYEDNEIPLTYVNPHTQKKERDPADNRVGYTYKAKNDPRTDEGYKAFLKELSDYLKKFETQDHGYGHASPSYAYVLWECFTLTSRKALSVIIVKVILFTGSVHSRSIREVFESLFGSASDSEIENSIPYDDEDSNGKKHQETDRVNNSVDYESNEIPFTYVNPVTHTKERDPADNRVGYIYEAKNDPRTDEGYNALLKELADYLHKFANQDHGYGIGETGYAHAGWKWLVHHEHNELK</sequence>
<gene>
    <name evidence="2" type="ORF">CYNAS_LOCUS16155</name>
</gene>
<organism evidence="2 3">
    <name type="scientific">Cylicocyclus nassatus</name>
    <name type="common">Nematode worm</name>
    <dbReference type="NCBI Taxonomy" id="53992"/>
    <lineage>
        <taxon>Eukaryota</taxon>
        <taxon>Metazoa</taxon>
        <taxon>Ecdysozoa</taxon>
        <taxon>Nematoda</taxon>
        <taxon>Chromadorea</taxon>
        <taxon>Rhabditida</taxon>
        <taxon>Rhabditina</taxon>
        <taxon>Rhabditomorpha</taxon>
        <taxon>Strongyloidea</taxon>
        <taxon>Strongylidae</taxon>
        <taxon>Cylicocyclus</taxon>
    </lineage>
</organism>
<proteinExistence type="predicted"/>
<evidence type="ECO:0000313" key="3">
    <source>
        <dbReference type="Proteomes" id="UP001176961"/>
    </source>
</evidence>
<dbReference type="AlphaFoldDB" id="A0AA36H574"/>
<feature type="region of interest" description="Disordered" evidence="1">
    <location>
        <begin position="132"/>
        <end position="151"/>
    </location>
</feature>